<dbReference type="Gene3D" id="2.30.29.30">
    <property type="entry name" value="Pleckstrin-homology domain (PH domain)/Phosphotyrosine-binding domain (PTB)"/>
    <property type="match status" value="1"/>
</dbReference>
<accession>A0ABD0PJF3</accession>
<dbReference type="SUPFAM" id="SSF50729">
    <property type="entry name" value="PH domain-like"/>
    <property type="match status" value="1"/>
</dbReference>
<proteinExistence type="predicted"/>
<gene>
    <name evidence="2" type="ORF">M9458_030167</name>
</gene>
<dbReference type="InterPro" id="IPR052212">
    <property type="entry name" value="PH-like_domain"/>
</dbReference>
<organism evidence="2 3">
    <name type="scientific">Cirrhinus mrigala</name>
    <name type="common">Mrigala</name>
    <dbReference type="NCBI Taxonomy" id="683832"/>
    <lineage>
        <taxon>Eukaryota</taxon>
        <taxon>Metazoa</taxon>
        <taxon>Chordata</taxon>
        <taxon>Craniata</taxon>
        <taxon>Vertebrata</taxon>
        <taxon>Euteleostomi</taxon>
        <taxon>Actinopterygii</taxon>
        <taxon>Neopterygii</taxon>
        <taxon>Teleostei</taxon>
        <taxon>Ostariophysi</taxon>
        <taxon>Cypriniformes</taxon>
        <taxon>Cyprinidae</taxon>
        <taxon>Labeoninae</taxon>
        <taxon>Labeonini</taxon>
        <taxon>Cirrhinus</taxon>
    </lineage>
</organism>
<comment type="caution">
    <text evidence="2">The sequence shown here is derived from an EMBL/GenBank/DDBJ whole genome shotgun (WGS) entry which is preliminary data.</text>
</comment>
<keyword evidence="3" id="KW-1185">Reference proteome</keyword>
<feature type="non-terminal residue" evidence="2">
    <location>
        <position position="1"/>
    </location>
</feature>
<dbReference type="InterPro" id="IPR011993">
    <property type="entry name" value="PH-like_dom_sf"/>
</dbReference>
<dbReference type="PROSITE" id="PS50003">
    <property type="entry name" value="PH_DOMAIN"/>
    <property type="match status" value="1"/>
</dbReference>
<name>A0ABD0PJF3_CIRMR</name>
<reference evidence="2 3" key="1">
    <citation type="submission" date="2024-05" db="EMBL/GenBank/DDBJ databases">
        <title>Genome sequencing and assembly of Indian major carp, Cirrhinus mrigala (Hamilton, 1822).</title>
        <authorList>
            <person name="Mohindra V."/>
            <person name="Chowdhury L.M."/>
            <person name="Lal K."/>
            <person name="Jena J.K."/>
        </authorList>
    </citation>
    <scope>NUCLEOTIDE SEQUENCE [LARGE SCALE GENOMIC DNA]</scope>
    <source>
        <strain evidence="2">CM1030</strain>
        <tissue evidence="2">Blood</tissue>
    </source>
</reference>
<dbReference type="PANTHER" id="PTHR12156:SF23">
    <property type="entry name" value="PLECKSTRIN HOMOLOGY-LIKE DOMAIN FAMILY B MEMBER 1"/>
    <property type="match status" value="1"/>
</dbReference>
<protein>
    <recommendedName>
        <fullName evidence="1">PH domain-containing protein</fullName>
    </recommendedName>
</protein>
<evidence type="ECO:0000259" key="1">
    <source>
        <dbReference type="PROSITE" id="PS50003"/>
    </source>
</evidence>
<dbReference type="AlphaFoldDB" id="A0ABD0PJF3"/>
<evidence type="ECO:0000313" key="3">
    <source>
        <dbReference type="Proteomes" id="UP001529510"/>
    </source>
</evidence>
<dbReference type="EMBL" id="JAMKFB020000015">
    <property type="protein sequence ID" value="KAL0174199.1"/>
    <property type="molecule type" value="Genomic_DNA"/>
</dbReference>
<dbReference type="PANTHER" id="PTHR12156">
    <property type="entry name" value="PLECKSTRIN HOMOLOGY-LIKE DOMAIN, FAMILY B, MEMBER 3"/>
    <property type="match status" value="1"/>
</dbReference>
<sequence length="73" mass="8865">ARPMTRYLPIRKEEFDLRCHIESSGHSVDTCYHVILTEKMCKGYLVKMGGKIKSWRKRWFVFDRLKRTFSYYA</sequence>
<evidence type="ECO:0000313" key="2">
    <source>
        <dbReference type="EMBL" id="KAL0174199.1"/>
    </source>
</evidence>
<dbReference type="Proteomes" id="UP001529510">
    <property type="component" value="Unassembled WGS sequence"/>
</dbReference>
<dbReference type="InterPro" id="IPR001849">
    <property type="entry name" value="PH_domain"/>
</dbReference>
<feature type="domain" description="PH" evidence="1">
    <location>
        <begin position="38"/>
        <end position="73"/>
    </location>
</feature>
<feature type="non-terminal residue" evidence="2">
    <location>
        <position position="73"/>
    </location>
</feature>